<dbReference type="SUPFAM" id="SSF56815">
    <property type="entry name" value="Sec1/munc18-like (SM) proteins"/>
    <property type="match status" value="1"/>
</dbReference>
<dbReference type="Gene3D" id="3.40.50.2060">
    <property type="match status" value="1"/>
</dbReference>
<dbReference type="Gene3D" id="3.40.50.1910">
    <property type="match status" value="1"/>
</dbReference>
<protein>
    <submittedName>
        <fullName evidence="2">Uncharacterized protein</fullName>
    </submittedName>
</protein>
<dbReference type="EMBL" id="ACPB03010873">
    <property type="status" value="NOT_ANNOTATED_CDS"/>
    <property type="molecule type" value="Genomic_DNA"/>
</dbReference>
<dbReference type="STRING" id="13249.T1I6S3"/>
<evidence type="ECO:0000313" key="2">
    <source>
        <dbReference type="EnsemblMetazoa" id="RPRC011995-PA"/>
    </source>
</evidence>
<accession>T1I6S3</accession>
<keyword evidence="3" id="KW-1185">Reference proteome</keyword>
<dbReference type="InterPro" id="IPR043154">
    <property type="entry name" value="Sec-1-like_dom1"/>
</dbReference>
<evidence type="ECO:0000313" key="3">
    <source>
        <dbReference type="Proteomes" id="UP000015103"/>
    </source>
</evidence>
<dbReference type="PANTHER" id="PTHR11679">
    <property type="entry name" value="VESICLE PROTEIN SORTING-ASSOCIATED"/>
    <property type="match status" value="1"/>
</dbReference>
<organism evidence="2 3">
    <name type="scientific">Rhodnius prolixus</name>
    <name type="common">Triatomid bug</name>
    <dbReference type="NCBI Taxonomy" id="13249"/>
    <lineage>
        <taxon>Eukaryota</taxon>
        <taxon>Metazoa</taxon>
        <taxon>Ecdysozoa</taxon>
        <taxon>Arthropoda</taxon>
        <taxon>Hexapoda</taxon>
        <taxon>Insecta</taxon>
        <taxon>Pterygota</taxon>
        <taxon>Neoptera</taxon>
        <taxon>Paraneoptera</taxon>
        <taxon>Hemiptera</taxon>
        <taxon>Heteroptera</taxon>
        <taxon>Panheteroptera</taxon>
        <taxon>Cimicomorpha</taxon>
        <taxon>Reduviidae</taxon>
        <taxon>Triatominae</taxon>
        <taxon>Rhodnius</taxon>
    </lineage>
</organism>
<dbReference type="InterPro" id="IPR027482">
    <property type="entry name" value="Sec1-like_dom2"/>
</dbReference>
<dbReference type="InterPro" id="IPR001619">
    <property type="entry name" value="Sec1-like"/>
</dbReference>
<sequence length="303" mass="34281">MTNHLAGGKVNISLLQEHLRKELLQLIDKCDGPKITKIDLRVLYVAALYYKSCNSDNAVVWDEALAGPIGIIAKYGLLKDHNVQKMFPLKSGKLPPTNVKNIIFISRPHLHLMDLIAENIHGEERSGIRKECHLFFVPRRSQPCETRLQAKGVFGNFNFIEDLPCDIFPFDSDLLSMEVDLTFKDFYLEKDPTSLYQAAQAIMLIQTLYGKIPRVSGKGETAAHVWSLMGRLSHEDSCVAKVVLRKTTKKKLKQCSVFKGSGQIDLKEEYNFSSLLLKNLVSSFISFPGESLSKGVRELQRRR</sequence>
<dbReference type="GO" id="GO:0016192">
    <property type="term" value="P:vesicle-mediated transport"/>
    <property type="evidence" value="ECO:0007669"/>
    <property type="project" value="InterPro"/>
</dbReference>
<proteinExistence type="inferred from homology"/>
<dbReference type="AlphaFoldDB" id="T1I6S3"/>
<reference evidence="2" key="1">
    <citation type="submission" date="2015-05" db="UniProtKB">
        <authorList>
            <consortium name="EnsemblMetazoa"/>
        </authorList>
    </citation>
    <scope>IDENTIFICATION</scope>
</reference>
<dbReference type="InParanoid" id="T1I6S3"/>
<dbReference type="HOGENOM" id="CLU_919232_0_0_1"/>
<comment type="similarity">
    <text evidence="1">Belongs to the STXBP/unc-18/SEC1 family.</text>
</comment>
<dbReference type="VEuPathDB" id="VectorBase:RPRC011995"/>
<dbReference type="eggNOG" id="KOG1302">
    <property type="taxonomic scope" value="Eukaryota"/>
</dbReference>
<dbReference type="EnsemblMetazoa" id="RPRC011995-RA">
    <property type="protein sequence ID" value="RPRC011995-PA"/>
    <property type="gene ID" value="RPRC011995"/>
</dbReference>
<dbReference type="InterPro" id="IPR036045">
    <property type="entry name" value="Sec1-like_sf"/>
</dbReference>
<evidence type="ECO:0000256" key="1">
    <source>
        <dbReference type="ARBA" id="ARBA00009884"/>
    </source>
</evidence>
<dbReference type="Proteomes" id="UP000015103">
    <property type="component" value="Unassembled WGS sequence"/>
</dbReference>
<dbReference type="EMBL" id="ACPB03010872">
    <property type="status" value="NOT_ANNOTATED_CDS"/>
    <property type="molecule type" value="Genomic_DNA"/>
</dbReference>
<dbReference type="Pfam" id="PF00995">
    <property type="entry name" value="Sec1"/>
    <property type="match status" value="1"/>
</dbReference>
<name>T1I6S3_RHOPR</name>